<proteinExistence type="predicted"/>
<dbReference type="EMBL" id="LXQA010073977">
    <property type="protein sequence ID" value="MCI09812.1"/>
    <property type="molecule type" value="Genomic_DNA"/>
</dbReference>
<keyword evidence="1" id="KW-1133">Transmembrane helix</keyword>
<keyword evidence="3" id="KW-1185">Reference proteome</keyword>
<keyword evidence="1" id="KW-0812">Transmembrane</keyword>
<evidence type="ECO:0000313" key="2">
    <source>
        <dbReference type="EMBL" id="MCI09812.1"/>
    </source>
</evidence>
<keyword evidence="1" id="KW-0472">Membrane</keyword>
<feature type="non-terminal residue" evidence="2">
    <location>
        <position position="1"/>
    </location>
</feature>
<feature type="transmembrane region" description="Helical" evidence="1">
    <location>
        <begin position="23"/>
        <end position="42"/>
    </location>
</feature>
<reference evidence="2 3" key="1">
    <citation type="journal article" date="2018" name="Front. Plant Sci.">
        <title>Red Clover (Trifolium pratense) and Zigzag Clover (T. medium) - A Picture of Genomic Similarities and Differences.</title>
        <authorList>
            <person name="Dluhosova J."/>
            <person name="Istvanek J."/>
            <person name="Nedelnik J."/>
            <person name="Repkova J."/>
        </authorList>
    </citation>
    <scope>NUCLEOTIDE SEQUENCE [LARGE SCALE GENOMIC DNA]</scope>
    <source>
        <strain evidence="3">cv. 10/8</strain>
        <tissue evidence="2">Leaf</tissue>
    </source>
</reference>
<evidence type="ECO:0000256" key="1">
    <source>
        <dbReference type="SAM" id="Phobius"/>
    </source>
</evidence>
<name>A0A392PDI5_9FABA</name>
<comment type="caution">
    <text evidence="2">The sequence shown here is derived from an EMBL/GenBank/DDBJ whole genome shotgun (WGS) entry which is preliminary data.</text>
</comment>
<dbReference type="Proteomes" id="UP000265520">
    <property type="component" value="Unassembled WGS sequence"/>
</dbReference>
<dbReference type="AlphaFoldDB" id="A0A392PDI5"/>
<sequence length="64" mass="7123">EIQEGKRDSLVYNGYTTNLAGTFYLLFRATLTLLAFIGTMFVKLGYLAIVLVETCAIMPTEVEV</sequence>
<accession>A0A392PDI5</accession>
<organism evidence="2 3">
    <name type="scientific">Trifolium medium</name>
    <dbReference type="NCBI Taxonomy" id="97028"/>
    <lineage>
        <taxon>Eukaryota</taxon>
        <taxon>Viridiplantae</taxon>
        <taxon>Streptophyta</taxon>
        <taxon>Embryophyta</taxon>
        <taxon>Tracheophyta</taxon>
        <taxon>Spermatophyta</taxon>
        <taxon>Magnoliopsida</taxon>
        <taxon>eudicotyledons</taxon>
        <taxon>Gunneridae</taxon>
        <taxon>Pentapetalae</taxon>
        <taxon>rosids</taxon>
        <taxon>fabids</taxon>
        <taxon>Fabales</taxon>
        <taxon>Fabaceae</taxon>
        <taxon>Papilionoideae</taxon>
        <taxon>50 kb inversion clade</taxon>
        <taxon>NPAAA clade</taxon>
        <taxon>Hologalegina</taxon>
        <taxon>IRL clade</taxon>
        <taxon>Trifolieae</taxon>
        <taxon>Trifolium</taxon>
    </lineage>
</organism>
<evidence type="ECO:0000313" key="3">
    <source>
        <dbReference type="Proteomes" id="UP000265520"/>
    </source>
</evidence>
<protein>
    <submittedName>
        <fullName evidence="2">Uncharacterized protein</fullName>
    </submittedName>
</protein>